<dbReference type="InterPro" id="IPR031571">
    <property type="entry name" value="RcpC_dom"/>
</dbReference>
<evidence type="ECO:0000313" key="3">
    <source>
        <dbReference type="EMBL" id="WPD17990.1"/>
    </source>
</evidence>
<dbReference type="NCBIfam" id="TIGR03177">
    <property type="entry name" value="pilus_cpaB"/>
    <property type="match status" value="1"/>
</dbReference>
<keyword evidence="4" id="KW-1185">Reference proteome</keyword>
<organism evidence="3 4">
    <name type="scientific">Thermaerobacter composti</name>
    <dbReference type="NCBI Taxonomy" id="554949"/>
    <lineage>
        <taxon>Bacteria</taxon>
        <taxon>Bacillati</taxon>
        <taxon>Bacillota</taxon>
        <taxon>Clostridia</taxon>
        <taxon>Eubacteriales</taxon>
        <taxon>Clostridiales Family XVII. Incertae Sedis</taxon>
        <taxon>Thermaerobacter</taxon>
    </lineage>
</organism>
<gene>
    <name evidence="3" type="primary">cpaB</name>
    <name evidence="3" type="ORF">Q5761_06210</name>
</gene>
<dbReference type="Pfam" id="PF08666">
    <property type="entry name" value="SAF"/>
    <property type="match status" value="1"/>
</dbReference>
<dbReference type="InterPro" id="IPR013974">
    <property type="entry name" value="SAF"/>
</dbReference>
<dbReference type="RefSeq" id="WP_318749918.1">
    <property type="nucleotide sequence ID" value="NZ_CP132508.1"/>
</dbReference>
<dbReference type="Pfam" id="PF16976">
    <property type="entry name" value="RcpC"/>
    <property type="match status" value="1"/>
</dbReference>
<dbReference type="InterPro" id="IPR017592">
    <property type="entry name" value="Pilus_assmbl_Flp-typ_CpaB"/>
</dbReference>
<feature type="region of interest" description="Disordered" evidence="1">
    <location>
        <begin position="224"/>
        <end position="306"/>
    </location>
</feature>
<evidence type="ECO:0000256" key="1">
    <source>
        <dbReference type="SAM" id="MobiDB-lite"/>
    </source>
</evidence>
<feature type="compositionally biased region" description="Gly residues" evidence="1">
    <location>
        <begin position="248"/>
        <end position="263"/>
    </location>
</feature>
<dbReference type="CDD" id="cd11614">
    <property type="entry name" value="SAF_CpaB_FlgA_like"/>
    <property type="match status" value="1"/>
</dbReference>
<protein>
    <submittedName>
        <fullName evidence="3">Flp pilus assembly protein CpaB</fullName>
    </submittedName>
</protein>
<evidence type="ECO:0000259" key="2">
    <source>
        <dbReference type="SMART" id="SM00858"/>
    </source>
</evidence>
<dbReference type="EMBL" id="CP132508">
    <property type="protein sequence ID" value="WPD17990.1"/>
    <property type="molecule type" value="Genomic_DNA"/>
</dbReference>
<dbReference type="Gene3D" id="3.90.1210.10">
    <property type="entry name" value="Antifreeze-like/N-acetylneuraminic acid synthase C-terminal domain"/>
    <property type="match status" value="1"/>
</dbReference>
<proteinExistence type="predicted"/>
<dbReference type="SMART" id="SM00858">
    <property type="entry name" value="SAF"/>
    <property type="match status" value="1"/>
</dbReference>
<evidence type="ECO:0000313" key="4">
    <source>
        <dbReference type="Proteomes" id="UP001304683"/>
    </source>
</evidence>
<dbReference type="Proteomes" id="UP001304683">
    <property type="component" value="Chromosome"/>
</dbReference>
<reference evidence="3 4" key="1">
    <citation type="submission" date="2023-08" db="EMBL/GenBank/DDBJ databases">
        <title>Genome sequence of Thermaerobacter compostii strain Ins1, a spore-forming filamentous bacterium isolated from a deep geothermal reservoir.</title>
        <authorList>
            <person name="Bregnard D."/>
            <person name="Gonzalez D."/>
            <person name="Junier P."/>
        </authorList>
    </citation>
    <scope>NUCLEOTIDE SEQUENCE [LARGE SCALE GENOMIC DNA]</scope>
    <source>
        <strain evidence="3 4">Ins1</strain>
    </source>
</reference>
<feature type="domain" description="SAF" evidence="2">
    <location>
        <begin position="33"/>
        <end position="95"/>
    </location>
</feature>
<sequence>MARLSWRSAISLAVALLAGASAYVLYVDATASSPVVVATRPLQAPVPLEAQMVAVTQMPAVAVHPKAVTDPATVVGKVLRRDVEAGEPLLLTDVAPGEGAGLSLYLQGDQHAFFVPARLEEGLGGAVQPGDRVDVIFVGGQGSGAVARTLLENLPVLQVRDEEGRRWEEDRPLGVLLAVSADQAERLAYALTYGRVYLALASATGGEGGSGGITWDNLFLRRPTAVPAPGTAGPPPVDEPGASPQGTEGPGTGATGGDVGPEPGGEANVDTGSAPAETSSGADVPAGSAPIPLVDPAWVGEGEDAP</sequence>
<name>A0ABZ0QNI5_9FIRM</name>
<accession>A0ABZ0QNI5</accession>